<name>A0A5D2N4Y8_GOSTO</name>
<dbReference type="AlphaFoldDB" id="A0A5D2N4Y8"/>
<dbReference type="Proteomes" id="UP000322667">
    <property type="component" value="Chromosome A11"/>
</dbReference>
<keyword evidence="2" id="KW-1185">Reference proteome</keyword>
<accession>A0A5D2N4Y8</accession>
<dbReference type="EMBL" id="CM017620">
    <property type="protein sequence ID" value="TYH98568.1"/>
    <property type="molecule type" value="Genomic_DNA"/>
</dbReference>
<reference evidence="1 2" key="1">
    <citation type="submission" date="2019-07" db="EMBL/GenBank/DDBJ databases">
        <title>WGS assembly of Gossypium tomentosum.</title>
        <authorList>
            <person name="Chen Z.J."/>
            <person name="Sreedasyam A."/>
            <person name="Ando A."/>
            <person name="Song Q."/>
            <person name="De L."/>
            <person name="Hulse-Kemp A."/>
            <person name="Ding M."/>
            <person name="Ye W."/>
            <person name="Kirkbride R."/>
            <person name="Jenkins J."/>
            <person name="Plott C."/>
            <person name="Lovell J."/>
            <person name="Lin Y.-M."/>
            <person name="Vaughn R."/>
            <person name="Liu B."/>
            <person name="Li W."/>
            <person name="Simpson S."/>
            <person name="Scheffler B."/>
            <person name="Saski C."/>
            <person name="Grover C."/>
            <person name="Hu G."/>
            <person name="Conover J."/>
            <person name="Carlson J."/>
            <person name="Shu S."/>
            <person name="Boston L."/>
            <person name="Williams M."/>
            <person name="Peterson D."/>
            <person name="Mcgee K."/>
            <person name="Jones D."/>
            <person name="Wendel J."/>
            <person name="Stelly D."/>
            <person name="Grimwood J."/>
            <person name="Schmutz J."/>
        </authorList>
    </citation>
    <scope>NUCLEOTIDE SEQUENCE [LARGE SCALE GENOMIC DNA]</scope>
    <source>
        <strain evidence="1">7179.01</strain>
    </source>
</reference>
<gene>
    <name evidence="1" type="ORF">ES332_A11G005800v1</name>
</gene>
<evidence type="ECO:0000313" key="1">
    <source>
        <dbReference type="EMBL" id="TYH98568.1"/>
    </source>
</evidence>
<organism evidence="1 2">
    <name type="scientific">Gossypium tomentosum</name>
    <name type="common">Hawaiian cotton</name>
    <name type="synonym">Gossypium sandvicense</name>
    <dbReference type="NCBI Taxonomy" id="34277"/>
    <lineage>
        <taxon>Eukaryota</taxon>
        <taxon>Viridiplantae</taxon>
        <taxon>Streptophyta</taxon>
        <taxon>Embryophyta</taxon>
        <taxon>Tracheophyta</taxon>
        <taxon>Spermatophyta</taxon>
        <taxon>Magnoliopsida</taxon>
        <taxon>eudicotyledons</taxon>
        <taxon>Gunneridae</taxon>
        <taxon>Pentapetalae</taxon>
        <taxon>rosids</taxon>
        <taxon>malvids</taxon>
        <taxon>Malvales</taxon>
        <taxon>Malvaceae</taxon>
        <taxon>Malvoideae</taxon>
        <taxon>Gossypium</taxon>
    </lineage>
</organism>
<protein>
    <submittedName>
        <fullName evidence="1">Uncharacterized protein</fullName>
    </submittedName>
</protein>
<sequence length="187" mass="21548">MVHNYELRVRADLPPNFESVGPTEEWGQIGAMVQVVCNSHNMPVVDAFCAYGRPWRTYRCSCSEMYFKVHSLPRSRLCFSSTGAVTPVQILEIDFPDWAGHDYPMTYDSITTQATHVDWQAFHQTSQRSVRPFQLEYAESYYIYDGDERLYTAKLEVATGRDQNTGEEIVENVGTGRFYLGWKPMSF</sequence>
<evidence type="ECO:0000313" key="2">
    <source>
        <dbReference type="Proteomes" id="UP000322667"/>
    </source>
</evidence>
<proteinExistence type="predicted"/>